<dbReference type="Pfam" id="PF10103">
    <property type="entry name" value="Zincin_2"/>
    <property type="match status" value="1"/>
</dbReference>
<reference evidence="3 4" key="2">
    <citation type="journal article" date="2016" name="Genome Announc.">
        <title>Draft Genome Sequence of Erythromycin- and Oxytetracycline-Sensitive Nocardia seriolae Strain U-1 (NBRC 110359).</title>
        <authorList>
            <person name="Imajoh M."/>
            <person name="Sukeda M."/>
            <person name="Shimizu M."/>
            <person name="Yamane J."/>
            <person name="Ohnishi K."/>
            <person name="Oshima S."/>
        </authorList>
    </citation>
    <scope>NUCLEOTIDE SEQUENCE [LARGE SCALE GENOMIC DNA]</scope>
    <source>
        <strain evidence="3 4">U-1</strain>
    </source>
</reference>
<gene>
    <name evidence="3" type="ORF">NSK11_contig00169-0005</name>
</gene>
<feature type="chain" id="PRO_5044876572" evidence="2">
    <location>
        <begin position="22"/>
        <end position="502"/>
    </location>
</feature>
<protein>
    <submittedName>
        <fullName evidence="3">Hydrolase</fullName>
    </submittedName>
</protein>
<dbReference type="NCBIfam" id="TIGR03624">
    <property type="entry name" value="putative hydrolase"/>
    <property type="match status" value="1"/>
</dbReference>
<evidence type="ECO:0000313" key="4">
    <source>
        <dbReference type="Proteomes" id="UP000037179"/>
    </source>
</evidence>
<sequence>MRRFTRPRVLVIKAIAAFCSAVRVVRGSSTVVGMSDFPFGFSNRDDDPERKPGDESSGSGANNPFGFAMGGPGGGGFDPSQLGQMLTQLGAMFSSMGQPGSASAGPVNYDIAKRLARQQLGSSVAPVSAGAQSAVNDATHLAELWLDAATTFPAGATKTVAWTANDWLEETLPTWKRLCDPVAEQVSGMWTATLPAEAKEFAAPMFGMLGQMGGLAFGSQLGQALGQLAKEVLTSTDIGLPLGPDGTAALLPAAISEFSAGLEQPESEILVYLAAREAAHQRLFAHVPWLRQQVLGAVEDYARGIKMDFSAIEQAAQNLDPMTLAQDPSKLEELLSQGTFEPQTTPEQKAALERLETLLALIEGWVETVVTDAVGDRLPGAGALAETLRRRRATGGPAEQTFATLVGLELRPRKVREAAALWRRLTADAGLEKRDGVWAHPDLLPDSSDLDSPAGFIDSVLGGGTTAFDDPLAQLAETEAREAAEKAEQEAKGEDPTGEDSK</sequence>
<organism evidence="3 4">
    <name type="scientific">Nocardia seriolae</name>
    <dbReference type="NCBI Taxonomy" id="37332"/>
    <lineage>
        <taxon>Bacteria</taxon>
        <taxon>Bacillati</taxon>
        <taxon>Actinomycetota</taxon>
        <taxon>Actinomycetes</taxon>
        <taxon>Mycobacteriales</taxon>
        <taxon>Nocardiaceae</taxon>
        <taxon>Nocardia</taxon>
    </lineage>
</organism>
<accession>A0ABC9Z5E7</accession>
<evidence type="ECO:0000313" key="3">
    <source>
        <dbReference type="EMBL" id="GAP32621.1"/>
    </source>
</evidence>
<dbReference type="PANTHER" id="PTHR39420:SF2">
    <property type="entry name" value="HYDROLASE"/>
    <property type="match status" value="1"/>
</dbReference>
<keyword evidence="2" id="KW-0732">Signal</keyword>
<dbReference type="PANTHER" id="PTHR39420">
    <property type="match status" value="1"/>
</dbReference>
<proteinExistence type="predicted"/>
<feature type="compositionally biased region" description="Basic and acidic residues" evidence="1">
    <location>
        <begin position="43"/>
        <end position="54"/>
    </location>
</feature>
<feature type="region of interest" description="Disordered" evidence="1">
    <location>
        <begin position="37"/>
        <end position="81"/>
    </location>
</feature>
<keyword evidence="4" id="KW-1185">Reference proteome</keyword>
<dbReference type="AlphaFoldDB" id="A0ABC9Z5E7"/>
<keyword evidence="3" id="KW-0378">Hydrolase</keyword>
<name>A0ABC9Z5E7_9NOCA</name>
<feature type="region of interest" description="Disordered" evidence="1">
    <location>
        <begin position="479"/>
        <end position="502"/>
    </location>
</feature>
<dbReference type="Proteomes" id="UP000037179">
    <property type="component" value="Unassembled WGS sequence"/>
</dbReference>
<dbReference type="InterPro" id="IPR042271">
    <property type="entry name" value="Zinicin_2_N"/>
</dbReference>
<comment type="caution">
    <text evidence="3">The sequence shown here is derived from an EMBL/GenBank/DDBJ whole genome shotgun (WGS) entry which is preliminary data.</text>
</comment>
<reference evidence="4" key="1">
    <citation type="submission" date="2015-07" db="EMBL/GenBank/DDBJ databases">
        <title>Nocardia seriolae U-1 whole genome shotgun sequence.</title>
        <authorList>
            <person name="Imajoh M."/>
            <person name="Fukumoto Y."/>
            <person name="Sukeda M."/>
            <person name="Yamane J."/>
            <person name="Yamasaki K."/>
            <person name="Shimizu M."/>
            <person name="Ohnishi K."/>
            <person name="Oshima S."/>
        </authorList>
    </citation>
    <scope>NUCLEOTIDE SEQUENCE [LARGE SCALE GENOMIC DNA]</scope>
    <source>
        <strain evidence="4">U-1</strain>
    </source>
</reference>
<dbReference type="InterPro" id="IPR018766">
    <property type="entry name" value="Zinicin_2"/>
</dbReference>
<dbReference type="Gene3D" id="1.20.150.30">
    <property type="entry name" value="Zincin-like metallopeptidase, N-terminal domain"/>
    <property type="match status" value="1"/>
</dbReference>
<feature type="compositionally biased region" description="Gly residues" evidence="1">
    <location>
        <begin position="68"/>
        <end position="77"/>
    </location>
</feature>
<evidence type="ECO:0000256" key="2">
    <source>
        <dbReference type="SAM" id="SignalP"/>
    </source>
</evidence>
<evidence type="ECO:0000256" key="1">
    <source>
        <dbReference type="SAM" id="MobiDB-lite"/>
    </source>
</evidence>
<dbReference type="EMBL" id="BBYQ01000169">
    <property type="protein sequence ID" value="GAP32621.1"/>
    <property type="molecule type" value="Genomic_DNA"/>
</dbReference>
<feature type="signal peptide" evidence="2">
    <location>
        <begin position="1"/>
        <end position="21"/>
    </location>
</feature>
<dbReference type="SUPFAM" id="SSF55486">
    <property type="entry name" value="Metalloproteases ('zincins'), catalytic domain"/>
    <property type="match status" value="1"/>
</dbReference>
<dbReference type="GO" id="GO:0016787">
    <property type="term" value="F:hydrolase activity"/>
    <property type="evidence" value="ECO:0007669"/>
    <property type="project" value="UniProtKB-KW"/>
</dbReference>